<dbReference type="PANTHER" id="PTHR47053">
    <property type="entry name" value="MUREIN DD-ENDOPEPTIDASE MEPH-RELATED"/>
    <property type="match status" value="1"/>
</dbReference>
<dbReference type="SUPFAM" id="SSF54001">
    <property type="entry name" value="Cysteine proteinases"/>
    <property type="match status" value="1"/>
</dbReference>
<protein>
    <recommendedName>
        <fullName evidence="5">NlpC/P60 domain-containing protein</fullName>
    </recommendedName>
</protein>
<dbReference type="PANTHER" id="PTHR47053:SF1">
    <property type="entry name" value="MUREIN DD-ENDOPEPTIDASE MEPH-RELATED"/>
    <property type="match status" value="1"/>
</dbReference>
<organism evidence="6 7">
    <name type="scientific">Sulfurovum riftiae</name>
    <dbReference type="NCBI Taxonomy" id="1630136"/>
    <lineage>
        <taxon>Bacteria</taxon>
        <taxon>Pseudomonadati</taxon>
        <taxon>Campylobacterota</taxon>
        <taxon>Epsilonproteobacteria</taxon>
        <taxon>Campylobacterales</taxon>
        <taxon>Sulfurovaceae</taxon>
        <taxon>Sulfurovum</taxon>
    </lineage>
</organism>
<evidence type="ECO:0000256" key="4">
    <source>
        <dbReference type="ARBA" id="ARBA00022807"/>
    </source>
</evidence>
<dbReference type="Pfam" id="PF00877">
    <property type="entry name" value="NLPC_P60"/>
    <property type="match status" value="1"/>
</dbReference>
<evidence type="ECO:0000313" key="6">
    <source>
        <dbReference type="EMBL" id="KYJ86669.1"/>
    </source>
</evidence>
<evidence type="ECO:0000313" key="7">
    <source>
        <dbReference type="Proteomes" id="UP000075359"/>
    </source>
</evidence>
<evidence type="ECO:0000256" key="1">
    <source>
        <dbReference type="ARBA" id="ARBA00007074"/>
    </source>
</evidence>
<keyword evidence="2" id="KW-0645">Protease</keyword>
<dbReference type="STRING" id="1630136.AS592_07535"/>
<dbReference type="AlphaFoldDB" id="A0A151CGQ3"/>
<dbReference type="InterPro" id="IPR038765">
    <property type="entry name" value="Papain-like_cys_pep_sf"/>
</dbReference>
<keyword evidence="7" id="KW-1185">Reference proteome</keyword>
<accession>A0A151CGQ3</accession>
<comment type="similarity">
    <text evidence="1">Belongs to the peptidase C40 family.</text>
</comment>
<dbReference type="InterPro" id="IPR051202">
    <property type="entry name" value="Peptidase_C40"/>
</dbReference>
<dbReference type="InterPro" id="IPR000064">
    <property type="entry name" value="NLP_P60_dom"/>
</dbReference>
<evidence type="ECO:0000259" key="5">
    <source>
        <dbReference type="PROSITE" id="PS51935"/>
    </source>
</evidence>
<feature type="domain" description="NlpC/P60" evidence="5">
    <location>
        <begin position="38"/>
        <end position="159"/>
    </location>
</feature>
<keyword evidence="4" id="KW-0788">Thiol protease</keyword>
<keyword evidence="3" id="KW-0378">Hydrolase</keyword>
<reference evidence="6 7" key="1">
    <citation type="submission" date="2015-11" db="EMBL/GenBank/DDBJ databases">
        <title>Draft genome of Sulfurovum riftiae 1812E, a member of the Epsilonproteobacteria isolated from the tube of the deep-sea hydrothermal vent tubewom Riftia pachyptila.</title>
        <authorList>
            <person name="Vetriani C."/>
            <person name="Giovannelli D."/>
        </authorList>
    </citation>
    <scope>NUCLEOTIDE SEQUENCE [LARGE SCALE GENOMIC DNA]</scope>
    <source>
        <strain evidence="6 7">1812E</strain>
    </source>
</reference>
<proteinExistence type="inferred from homology"/>
<comment type="caution">
    <text evidence="6">The sequence shown here is derived from an EMBL/GenBank/DDBJ whole genome shotgun (WGS) entry which is preliminary data.</text>
</comment>
<dbReference type="Gene3D" id="3.90.1720.10">
    <property type="entry name" value="endopeptidase domain like (from Nostoc punctiforme)"/>
    <property type="match status" value="1"/>
</dbReference>
<name>A0A151CGQ3_9BACT</name>
<dbReference type="GO" id="GO:0006508">
    <property type="term" value="P:proteolysis"/>
    <property type="evidence" value="ECO:0007669"/>
    <property type="project" value="UniProtKB-KW"/>
</dbReference>
<evidence type="ECO:0000256" key="2">
    <source>
        <dbReference type="ARBA" id="ARBA00022670"/>
    </source>
</evidence>
<evidence type="ECO:0000256" key="3">
    <source>
        <dbReference type="ARBA" id="ARBA00022801"/>
    </source>
</evidence>
<dbReference type="Proteomes" id="UP000075359">
    <property type="component" value="Unassembled WGS sequence"/>
</dbReference>
<dbReference type="PROSITE" id="PS51935">
    <property type="entry name" value="NLPC_P60"/>
    <property type="match status" value="1"/>
</dbReference>
<dbReference type="GO" id="GO:0008234">
    <property type="term" value="F:cysteine-type peptidase activity"/>
    <property type="evidence" value="ECO:0007669"/>
    <property type="project" value="UniProtKB-KW"/>
</dbReference>
<sequence length="159" mass="17770">MPLAAKSNKDPLALQLKRLKPVKLSEIKKLTIEDGEISGRYMSVLRTAKSFLGLKYRYGGEGKDGIDCSAFVQKVYKEHGKKLPRTSNEQYHCGRAVSKQELKPGDLVFFSDANRTIGHVGIYMGNNKFIHASSGAHKVTITDLDKAYYKKHFMGGRGF</sequence>
<dbReference type="EMBL" id="LNKT01000012">
    <property type="protein sequence ID" value="KYJ86669.1"/>
    <property type="molecule type" value="Genomic_DNA"/>
</dbReference>
<gene>
    <name evidence="6" type="ORF">AS592_07535</name>
</gene>